<dbReference type="RefSeq" id="WP_320941194.1">
    <property type="nucleotide sequence ID" value="NZ_BAABEU010000006.1"/>
</dbReference>
<dbReference type="GO" id="GO:0008233">
    <property type="term" value="F:peptidase activity"/>
    <property type="evidence" value="ECO:0007669"/>
    <property type="project" value="UniProtKB-KW"/>
</dbReference>
<feature type="transmembrane region" description="Helical" evidence="5">
    <location>
        <begin position="32"/>
        <end position="53"/>
    </location>
</feature>
<keyword evidence="6" id="KW-0645">Protease</keyword>
<dbReference type="Pfam" id="PF13365">
    <property type="entry name" value="Trypsin_2"/>
    <property type="match status" value="1"/>
</dbReference>
<dbReference type="InterPro" id="IPR043504">
    <property type="entry name" value="Peptidase_S1_PA_chymotrypsin"/>
</dbReference>
<comment type="subcellular location">
    <subcellularLocation>
        <location evidence="1">Membrane</location>
        <topology evidence="1">Multi-pass membrane protein</topology>
    </subcellularLocation>
</comment>
<sequence>MDVVDIILIAVLIGALISGLTRGFFASIGTLIGLIAGAAAAYWLVPLLGSVIPAPGWRAFTTVFASIALLVLGAWGGAALGLLVRRGVDRTPLRPFERVLGGAATLVIAALTLSLVGSGIAAVGIPTVSSAVASSRVLTTIENLTPEPVAAGIAQLRADMLDGGLPSFGLALPGVAASPQPPVNLADPALSSAARSVARISGTAYACGVSVTGSGFVVAPGRLLTNAHVVAGVDRPVVELPGQTAQEGRVVYFDPEKDLAVVAVPGLRAASLRLTPTLPAGSSAVVEGYPYGGPFTVTPARVLSTGSVSVPDIYNKKDAVRSVYALQAQVKPGNSGGPLLTAQGTVAGLVFARDENDSSRGYAETSDQIAPVVREASRLQTPVAPTQCAA</sequence>
<dbReference type="EC" id="3.4.21.-" evidence="6"/>
<organism evidence="6 7">
    <name type="scientific">Microbacterium rhizosphaerae</name>
    <dbReference type="NCBI Taxonomy" id="1678237"/>
    <lineage>
        <taxon>Bacteria</taxon>
        <taxon>Bacillati</taxon>
        <taxon>Actinomycetota</taxon>
        <taxon>Actinomycetes</taxon>
        <taxon>Micrococcales</taxon>
        <taxon>Microbacteriaceae</taxon>
        <taxon>Microbacterium</taxon>
    </lineage>
</organism>
<keyword evidence="6" id="KW-0378">Hydrolase</keyword>
<dbReference type="PANTHER" id="PTHR43019">
    <property type="entry name" value="SERINE ENDOPROTEASE DEGS"/>
    <property type="match status" value="1"/>
</dbReference>
<dbReference type="InterPro" id="IPR009003">
    <property type="entry name" value="Peptidase_S1_PA"/>
</dbReference>
<dbReference type="GO" id="GO:0006508">
    <property type="term" value="P:proteolysis"/>
    <property type="evidence" value="ECO:0007669"/>
    <property type="project" value="UniProtKB-KW"/>
</dbReference>
<proteinExistence type="predicted"/>
<evidence type="ECO:0000256" key="4">
    <source>
        <dbReference type="ARBA" id="ARBA00023136"/>
    </source>
</evidence>
<keyword evidence="2 5" id="KW-0812">Transmembrane</keyword>
<dbReference type="InterPro" id="IPR047680">
    <property type="entry name" value="MarP-like"/>
</dbReference>
<dbReference type="NCBIfam" id="NF033740">
    <property type="entry name" value="MarP_fam_protase"/>
    <property type="match status" value="1"/>
</dbReference>
<feature type="transmembrane region" description="Helical" evidence="5">
    <location>
        <begin position="6"/>
        <end position="25"/>
    </location>
</feature>
<dbReference type="Gene3D" id="2.40.10.10">
    <property type="entry name" value="Trypsin-like serine proteases"/>
    <property type="match status" value="2"/>
</dbReference>
<dbReference type="InterPro" id="IPR001940">
    <property type="entry name" value="Peptidase_S1C"/>
</dbReference>
<dbReference type="InterPro" id="IPR003825">
    <property type="entry name" value="Colicin-V_CvpA"/>
</dbReference>
<reference evidence="6 7" key="1">
    <citation type="submission" date="2023-11" db="EMBL/GenBank/DDBJ databases">
        <title>Genome sequence of Microbacterium rhizosphaerae KACC 19337.</title>
        <authorList>
            <person name="Choi H."/>
            <person name="Kim S."/>
            <person name="Kim Y."/>
            <person name="Kwon S.-W."/>
            <person name="Heo J."/>
        </authorList>
    </citation>
    <scope>NUCLEOTIDE SEQUENCE [LARGE SCALE GENOMIC DNA]</scope>
    <source>
        <strain evidence="6 7">KACC 19337</strain>
    </source>
</reference>
<feature type="transmembrane region" description="Helical" evidence="5">
    <location>
        <begin position="59"/>
        <end position="83"/>
    </location>
</feature>
<dbReference type="PRINTS" id="PR00834">
    <property type="entry name" value="PROTEASES2C"/>
</dbReference>
<gene>
    <name evidence="6" type="ORF">SM116_11880</name>
</gene>
<dbReference type="Pfam" id="PF02674">
    <property type="entry name" value="Colicin_V"/>
    <property type="match status" value="1"/>
</dbReference>
<evidence type="ECO:0000313" key="7">
    <source>
        <dbReference type="Proteomes" id="UP001323798"/>
    </source>
</evidence>
<feature type="transmembrane region" description="Helical" evidence="5">
    <location>
        <begin position="103"/>
        <end position="125"/>
    </location>
</feature>
<dbReference type="SUPFAM" id="SSF50494">
    <property type="entry name" value="Trypsin-like serine proteases"/>
    <property type="match status" value="1"/>
</dbReference>
<evidence type="ECO:0000256" key="2">
    <source>
        <dbReference type="ARBA" id="ARBA00022692"/>
    </source>
</evidence>
<protein>
    <submittedName>
        <fullName evidence="6">MarP family serine protease</fullName>
        <ecNumber evidence="6">3.4.21.-</ecNumber>
    </submittedName>
</protein>
<keyword evidence="7" id="KW-1185">Reference proteome</keyword>
<evidence type="ECO:0000256" key="1">
    <source>
        <dbReference type="ARBA" id="ARBA00004141"/>
    </source>
</evidence>
<keyword evidence="3 5" id="KW-1133">Transmembrane helix</keyword>
<dbReference type="Proteomes" id="UP001323798">
    <property type="component" value="Chromosome"/>
</dbReference>
<keyword evidence="4 5" id="KW-0472">Membrane</keyword>
<evidence type="ECO:0000313" key="6">
    <source>
        <dbReference type="EMBL" id="WPR88475.1"/>
    </source>
</evidence>
<dbReference type="PANTHER" id="PTHR43019:SF23">
    <property type="entry name" value="PROTEASE DO-LIKE 5, CHLOROPLASTIC"/>
    <property type="match status" value="1"/>
</dbReference>
<evidence type="ECO:0000256" key="5">
    <source>
        <dbReference type="SAM" id="Phobius"/>
    </source>
</evidence>
<accession>A0ABZ0SJZ4</accession>
<name>A0ABZ0SJZ4_9MICO</name>
<evidence type="ECO:0000256" key="3">
    <source>
        <dbReference type="ARBA" id="ARBA00022989"/>
    </source>
</evidence>
<dbReference type="EMBL" id="CP139368">
    <property type="protein sequence ID" value="WPR88475.1"/>
    <property type="molecule type" value="Genomic_DNA"/>
</dbReference>